<comment type="similarity">
    <text evidence="1">Belongs to the metallo-dependent hydrolases superfamily.</text>
</comment>
<proteinExistence type="inferred from homology"/>
<organism evidence="3 4">
    <name type="scientific">Collimonas pratensis</name>
    <dbReference type="NCBI Taxonomy" id="279113"/>
    <lineage>
        <taxon>Bacteria</taxon>
        <taxon>Pseudomonadati</taxon>
        <taxon>Pseudomonadota</taxon>
        <taxon>Betaproteobacteria</taxon>
        <taxon>Burkholderiales</taxon>
        <taxon>Oxalobacteraceae</taxon>
        <taxon>Collimonas</taxon>
    </lineage>
</organism>
<dbReference type="PANTHER" id="PTHR43569:SF2">
    <property type="entry name" value="AMIDOHYDROLASE-RELATED DOMAIN-CONTAINING PROTEIN"/>
    <property type="match status" value="1"/>
</dbReference>
<sequence length="281" mass="30926">MDLDNGGCMRIDAHQHFWLLSNRAGQWPPAELAAIHRDFLPPDLAPLLQQYGIGGSVLVQSLPSMSDTLFMLGLAEQNPFIRAVVGWTDLKSAHAAQQIAVLASHSKMRGLRPMLPDLADDWIADPLLAPAVAAMQRHRLSLDALVLPRHLPALLAFAKRYPELPLVIDHAAKPHIAAAQMEPWQALISQLAALPQVYCKLSGLVTEAAADWQIAQLQPYATHLLEAFGAERVIWGSDWPVLNLAADYGRWLDASEALLAKLDPGQKQQVMGANAQRFYRL</sequence>
<evidence type="ECO:0000313" key="3">
    <source>
        <dbReference type="EMBL" id="AMP16123.1"/>
    </source>
</evidence>
<name>A0ABN4MEE9_9BURK</name>
<gene>
    <name evidence="3" type="ORF">CPter291_3889</name>
</gene>
<dbReference type="InterPro" id="IPR032466">
    <property type="entry name" value="Metal_Hydrolase"/>
</dbReference>
<dbReference type="Pfam" id="PF04909">
    <property type="entry name" value="Amidohydro_2"/>
    <property type="match status" value="1"/>
</dbReference>
<dbReference type="RefSeq" id="WP_231879953.1">
    <property type="nucleotide sequence ID" value="NZ_CP013236.1"/>
</dbReference>
<dbReference type="Gene3D" id="3.20.20.140">
    <property type="entry name" value="Metal-dependent hydrolases"/>
    <property type="match status" value="1"/>
</dbReference>
<evidence type="ECO:0000256" key="1">
    <source>
        <dbReference type="ARBA" id="ARBA00038310"/>
    </source>
</evidence>
<reference evidence="3 4" key="1">
    <citation type="submission" date="2015-11" db="EMBL/GenBank/DDBJ databases">
        <title>Exploring the genomic traits of fungus-feeding bacterial genus Collimonas.</title>
        <authorList>
            <person name="Song C."/>
            <person name="Schmidt R."/>
            <person name="de Jager V."/>
            <person name="Krzyzanowska D."/>
            <person name="Jongedijk E."/>
            <person name="Cankar K."/>
            <person name="Beekwilder J."/>
            <person name="van Veen A."/>
            <person name="de Boer W."/>
            <person name="van Veen J.A."/>
            <person name="Garbeva P."/>
        </authorList>
    </citation>
    <scope>NUCLEOTIDE SEQUENCE [LARGE SCALE GENOMIC DNA]</scope>
    <source>
        <strain evidence="3 4">Ter291</strain>
    </source>
</reference>
<evidence type="ECO:0000313" key="4">
    <source>
        <dbReference type="Proteomes" id="UP000074914"/>
    </source>
</evidence>
<dbReference type="InterPro" id="IPR006680">
    <property type="entry name" value="Amidohydro-rel"/>
</dbReference>
<dbReference type="PANTHER" id="PTHR43569">
    <property type="entry name" value="AMIDOHYDROLASE"/>
    <property type="match status" value="1"/>
</dbReference>
<evidence type="ECO:0000259" key="2">
    <source>
        <dbReference type="Pfam" id="PF04909"/>
    </source>
</evidence>
<dbReference type="Proteomes" id="UP000074914">
    <property type="component" value="Chromosome"/>
</dbReference>
<dbReference type="InterPro" id="IPR052350">
    <property type="entry name" value="Metallo-dep_Lactonases"/>
</dbReference>
<dbReference type="SUPFAM" id="SSF51556">
    <property type="entry name" value="Metallo-dependent hydrolases"/>
    <property type="match status" value="1"/>
</dbReference>
<protein>
    <submittedName>
        <fullName evidence="3">Amidohydrolase family protein</fullName>
    </submittedName>
</protein>
<keyword evidence="4" id="KW-1185">Reference proteome</keyword>
<accession>A0ABN4MEE9</accession>
<dbReference type="EMBL" id="CP013236">
    <property type="protein sequence ID" value="AMP16123.1"/>
    <property type="molecule type" value="Genomic_DNA"/>
</dbReference>
<feature type="domain" description="Amidohydrolase-related" evidence="2">
    <location>
        <begin position="11"/>
        <end position="281"/>
    </location>
</feature>